<proteinExistence type="predicted"/>
<protein>
    <submittedName>
        <fullName evidence="1">Uncharacterized protein</fullName>
    </submittedName>
</protein>
<reference evidence="1 2" key="1">
    <citation type="submission" date="2019-05" db="EMBL/GenBank/DDBJ databases">
        <title>Another draft genome of Portunus trituberculatus and its Hox gene families provides insights of decapod evolution.</title>
        <authorList>
            <person name="Jeong J.-H."/>
            <person name="Song I."/>
            <person name="Kim S."/>
            <person name="Choi T."/>
            <person name="Kim D."/>
            <person name="Ryu S."/>
            <person name="Kim W."/>
        </authorList>
    </citation>
    <scope>NUCLEOTIDE SEQUENCE [LARGE SCALE GENOMIC DNA]</scope>
    <source>
        <tissue evidence="1">Muscle</tissue>
    </source>
</reference>
<gene>
    <name evidence="1" type="ORF">E2C01_048708</name>
</gene>
<dbReference type="Proteomes" id="UP000324222">
    <property type="component" value="Unassembled WGS sequence"/>
</dbReference>
<accession>A0A5B7G759</accession>
<comment type="caution">
    <text evidence="1">The sequence shown here is derived from an EMBL/GenBank/DDBJ whole genome shotgun (WGS) entry which is preliminary data.</text>
</comment>
<evidence type="ECO:0000313" key="1">
    <source>
        <dbReference type="EMBL" id="MPC54782.1"/>
    </source>
</evidence>
<dbReference type="AlphaFoldDB" id="A0A5B7G759"/>
<dbReference type="EMBL" id="VSRR010012634">
    <property type="protein sequence ID" value="MPC54782.1"/>
    <property type="molecule type" value="Genomic_DNA"/>
</dbReference>
<keyword evidence="2" id="KW-1185">Reference proteome</keyword>
<name>A0A5B7G759_PORTR</name>
<sequence length="98" mass="10690">MVSLAEAATNTLLLLCDWSLRWSQCTPTPPVSLLFSMAFYEGLWLSLSLEGVHESLCAPQASRRIRTEGAMCLSRAADRPTLSGFLQSHSVPPEGPAR</sequence>
<evidence type="ECO:0000313" key="2">
    <source>
        <dbReference type="Proteomes" id="UP000324222"/>
    </source>
</evidence>
<organism evidence="1 2">
    <name type="scientific">Portunus trituberculatus</name>
    <name type="common">Swimming crab</name>
    <name type="synonym">Neptunus trituberculatus</name>
    <dbReference type="NCBI Taxonomy" id="210409"/>
    <lineage>
        <taxon>Eukaryota</taxon>
        <taxon>Metazoa</taxon>
        <taxon>Ecdysozoa</taxon>
        <taxon>Arthropoda</taxon>
        <taxon>Crustacea</taxon>
        <taxon>Multicrustacea</taxon>
        <taxon>Malacostraca</taxon>
        <taxon>Eumalacostraca</taxon>
        <taxon>Eucarida</taxon>
        <taxon>Decapoda</taxon>
        <taxon>Pleocyemata</taxon>
        <taxon>Brachyura</taxon>
        <taxon>Eubrachyura</taxon>
        <taxon>Portunoidea</taxon>
        <taxon>Portunidae</taxon>
        <taxon>Portuninae</taxon>
        <taxon>Portunus</taxon>
    </lineage>
</organism>